<gene>
    <name evidence="1" type="ORF">J2Z19_000114</name>
</gene>
<keyword evidence="2" id="KW-1185">Reference proteome</keyword>
<name>A0ACC5SNJ7_ENSAD</name>
<reference evidence="1" key="1">
    <citation type="submission" date="2021-03" db="EMBL/GenBank/DDBJ databases">
        <title>Genomic Encyclopedia of Type Strains, Phase IV (KMG-IV): sequencing the most valuable type-strain genomes for metagenomic binning, comparative biology and taxonomic classification.</title>
        <authorList>
            <person name="Goeker M."/>
        </authorList>
    </citation>
    <scope>NUCLEOTIDE SEQUENCE</scope>
    <source>
        <strain evidence="1">DSM 18131</strain>
    </source>
</reference>
<organism evidence="1 2">
    <name type="scientific">Ensifer adhaerens</name>
    <name type="common">Sinorhizobium morelense</name>
    <dbReference type="NCBI Taxonomy" id="106592"/>
    <lineage>
        <taxon>Bacteria</taxon>
        <taxon>Pseudomonadati</taxon>
        <taxon>Pseudomonadota</taxon>
        <taxon>Alphaproteobacteria</taxon>
        <taxon>Hyphomicrobiales</taxon>
        <taxon>Rhizobiaceae</taxon>
        <taxon>Sinorhizobium/Ensifer group</taxon>
        <taxon>Ensifer</taxon>
    </lineage>
</organism>
<proteinExistence type="predicted"/>
<protein>
    <submittedName>
        <fullName evidence="1">SAM-dependent methyltransferase</fullName>
    </submittedName>
</protein>
<accession>A0ACC5SNJ7</accession>
<dbReference type="EMBL" id="JAGGJR010000001">
    <property type="protein sequence ID" value="MBP1870417.1"/>
    <property type="molecule type" value="Genomic_DNA"/>
</dbReference>
<dbReference type="Proteomes" id="UP000823773">
    <property type="component" value="Unassembled WGS sequence"/>
</dbReference>
<sequence>MLNNTYGKLASHVYNLDKYIGKSFGDVEYYRERLKGCSGPILEPAVGNGRVLIPLLEAGLDVRGFDASQDMLDYCQAHCADRALTPALSQQTYEAFSYEERFEAIVIPAGSLQLIADHATATAILKRFLDHLRPGGRLIFDIYPHDLFADDTQPNIRSWQAEAGDLLTLTSQRVKADLIAQTTVSHLRYELWCEGRLALSELEFFTMRWWGIEEMALTLRAAGYVDLVISGNYDFGRAPKDRDEVVTFECRRPQ</sequence>
<keyword evidence="1" id="KW-0489">Methyltransferase</keyword>
<keyword evidence="1" id="KW-0808">Transferase</keyword>
<evidence type="ECO:0000313" key="2">
    <source>
        <dbReference type="Proteomes" id="UP000823773"/>
    </source>
</evidence>
<evidence type="ECO:0000313" key="1">
    <source>
        <dbReference type="EMBL" id="MBP1870417.1"/>
    </source>
</evidence>
<comment type="caution">
    <text evidence="1">The sequence shown here is derived from an EMBL/GenBank/DDBJ whole genome shotgun (WGS) entry which is preliminary data.</text>
</comment>